<accession>A0A6J7WNC4</accession>
<organism evidence="4">
    <name type="scientific">uncultured Caudovirales phage</name>
    <dbReference type="NCBI Taxonomy" id="2100421"/>
    <lineage>
        <taxon>Viruses</taxon>
        <taxon>Duplodnaviria</taxon>
        <taxon>Heunggongvirae</taxon>
        <taxon>Uroviricota</taxon>
        <taxon>Caudoviricetes</taxon>
        <taxon>Peduoviridae</taxon>
        <taxon>Maltschvirus</taxon>
        <taxon>Maltschvirus maltsch</taxon>
    </lineage>
</organism>
<dbReference type="Gene3D" id="2.70.70.10">
    <property type="entry name" value="Glucose Permease (Domain IIA)"/>
    <property type="match status" value="1"/>
</dbReference>
<dbReference type="Pfam" id="PF01551">
    <property type="entry name" value="Peptidase_M23"/>
    <property type="match status" value="1"/>
</dbReference>
<keyword evidence="2" id="KW-0081">Bacteriolytic enzyme</keyword>
<keyword evidence="1" id="KW-0929">Antimicrobial</keyword>
<dbReference type="InterPro" id="IPR016047">
    <property type="entry name" value="M23ase_b-sheet_dom"/>
</dbReference>
<dbReference type="PANTHER" id="PTHR21666:SF270">
    <property type="entry name" value="MUREIN HYDROLASE ACTIVATOR ENVC"/>
    <property type="match status" value="1"/>
</dbReference>
<dbReference type="GO" id="GO:0042742">
    <property type="term" value="P:defense response to bacterium"/>
    <property type="evidence" value="ECO:0007669"/>
    <property type="project" value="UniProtKB-KW"/>
</dbReference>
<protein>
    <submittedName>
        <fullName evidence="4">Peptidase M23</fullName>
    </submittedName>
</protein>
<gene>
    <name evidence="4" type="ORF">UFOVP221_52</name>
</gene>
<evidence type="ECO:0000259" key="3">
    <source>
        <dbReference type="Pfam" id="PF01551"/>
    </source>
</evidence>
<evidence type="ECO:0000256" key="2">
    <source>
        <dbReference type="ARBA" id="ARBA00022638"/>
    </source>
</evidence>
<dbReference type="PANTHER" id="PTHR21666">
    <property type="entry name" value="PEPTIDASE-RELATED"/>
    <property type="match status" value="1"/>
</dbReference>
<reference evidence="4" key="1">
    <citation type="submission" date="2020-05" db="EMBL/GenBank/DDBJ databases">
        <authorList>
            <person name="Chiriac C."/>
            <person name="Salcher M."/>
            <person name="Ghai R."/>
            <person name="Kavagutti S V."/>
        </authorList>
    </citation>
    <scope>NUCLEOTIDE SEQUENCE</scope>
</reference>
<dbReference type="CDD" id="cd12797">
    <property type="entry name" value="M23_peptidase"/>
    <property type="match status" value="1"/>
</dbReference>
<dbReference type="GO" id="GO:0004222">
    <property type="term" value="F:metalloendopeptidase activity"/>
    <property type="evidence" value="ECO:0007669"/>
    <property type="project" value="TreeGrafter"/>
</dbReference>
<dbReference type="InterPro" id="IPR011055">
    <property type="entry name" value="Dup_hybrid_motif"/>
</dbReference>
<evidence type="ECO:0000256" key="1">
    <source>
        <dbReference type="ARBA" id="ARBA00022529"/>
    </source>
</evidence>
<evidence type="ECO:0000313" key="4">
    <source>
        <dbReference type="EMBL" id="CAB5219300.1"/>
    </source>
</evidence>
<feature type="domain" description="M23ase beta-sheet core" evidence="3">
    <location>
        <begin position="151"/>
        <end position="249"/>
    </location>
</feature>
<dbReference type="InterPro" id="IPR050570">
    <property type="entry name" value="Cell_wall_metabolism_enzyme"/>
</dbReference>
<proteinExistence type="predicted"/>
<name>A0A6J7WNC4_9CAUD</name>
<dbReference type="GO" id="GO:0031640">
    <property type="term" value="P:killing of cells of another organism"/>
    <property type="evidence" value="ECO:0007669"/>
    <property type="project" value="UniProtKB-KW"/>
</dbReference>
<dbReference type="SUPFAM" id="SSF51261">
    <property type="entry name" value="Duplicated hybrid motif"/>
    <property type="match status" value="1"/>
</dbReference>
<dbReference type="EMBL" id="LR798267">
    <property type="protein sequence ID" value="CAB5219300.1"/>
    <property type="molecule type" value="Genomic_DNA"/>
</dbReference>
<sequence>MQLNHEPTMRMQVFYYRNLWHCFWKPAIQKRLDSVADVISSKFHKYVAVPVLAGLQYVHLPKSTHTRFALILVAILTLVVTPNVCPGCDISGAQAGAWLTPGQTLTASSVPAPTYARGGAYQPKFIYPVGNVQIASPFGWRTPPCPGCSSDHEGTDFHVPAGTEIHAAMTGTVVFTGWKGSYGYHIIIDDGYGYVTYYAHMIDGSIPAGIVVGSHVNMGDVVGLVGCTGACTGAHLHFGVQIDGSFVDPIPVLQRYAS</sequence>